<dbReference type="AlphaFoldDB" id="A0A127VK78"/>
<dbReference type="EMBL" id="CP014504">
    <property type="protein sequence ID" value="AMQ01717.1"/>
    <property type="molecule type" value="Genomic_DNA"/>
</dbReference>
<gene>
    <name evidence="1" type="ORF">AY601_4897</name>
</gene>
<evidence type="ECO:0000313" key="1">
    <source>
        <dbReference type="EMBL" id="AMQ01717.1"/>
    </source>
</evidence>
<name>A0A127VK78_9SPHI</name>
<keyword evidence="2" id="KW-1185">Reference proteome</keyword>
<proteinExistence type="predicted"/>
<dbReference type="RefSeq" id="WP_068406360.1">
    <property type="nucleotide sequence ID" value="NZ_CP014504.1"/>
</dbReference>
<accession>A0A127VK78</accession>
<reference evidence="1 2" key="1">
    <citation type="submission" date="2016-03" db="EMBL/GenBank/DDBJ databases">
        <title>Complete genome sequence of Pedobacter cryoconitis PAMC 27485.</title>
        <authorList>
            <person name="Lee J."/>
            <person name="Kim O.-S."/>
        </authorList>
    </citation>
    <scope>NUCLEOTIDE SEQUENCE [LARGE SCALE GENOMIC DNA]</scope>
    <source>
        <strain evidence="1 2">PAMC 27485</strain>
    </source>
</reference>
<evidence type="ECO:0000313" key="2">
    <source>
        <dbReference type="Proteomes" id="UP000071561"/>
    </source>
</evidence>
<dbReference type="PATRIC" id="fig|188932.3.peg.5076"/>
<dbReference type="OrthoDB" id="755068at2"/>
<sequence>MKTWHIKSHNILLSGDGANTSSLQFNGIWIKFIEQGRTIITQTHQCRFIDTVTADGQQGRIRSGETTRSDGKIEEVFGKLKTENSPTHHQNLMNVNGLQSLFPQGIRNFNNLIYNIRSYNKAHFSEGKNFYTERKGYGKKYMDGAFTLGSTGPLLGSVFTAGAAASYAAKTFSYIGLGTQSVGLVTDVSFSNLYENLVKQSTKEPVIVLDFDRENDSLRDSTGHITRAFRRNIINKHNEAITEESIFQTMIHSVSGYLDGYMKRAKSLQ</sequence>
<organism evidence="1 2">
    <name type="scientific">Pedobacter cryoconitis</name>
    <dbReference type="NCBI Taxonomy" id="188932"/>
    <lineage>
        <taxon>Bacteria</taxon>
        <taxon>Pseudomonadati</taxon>
        <taxon>Bacteroidota</taxon>
        <taxon>Sphingobacteriia</taxon>
        <taxon>Sphingobacteriales</taxon>
        <taxon>Sphingobacteriaceae</taxon>
        <taxon>Pedobacter</taxon>
    </lineage>
</organism>
<dbReference type="KEGG" id="pcm:AY601_4897"/>
<protein>
    <submittedName>
        <fullName evidence="1">Uncharacterized protein</fullName>
    </submittedName>
</protein>
<dbReference type="Proteomes" id="UP000071561">
    <property type="component" value="Chromosome"/>
</dbReference>